<dbReference type="EMBL" id="CM000612">
    <property type="protein sequence ID" value="EEC47949.1"/>
    <property type="molecule type" value="Genomic_DNA"/>
</dbReference>
<proteinExistence type="predicted"/>
<reference evidence="3" key="2">
    <citation type="submission" date="2008-08" db="EMBL/GenBank/DDBJ databases">
        <authorList>
            <consortium name="Diatom Consortium"/>
            <person name="Grigoriev I."/>
            <person name="Grimwood J."/>
            <person name="Kuo A."/>
            <person name="Otillar R.P."/>
            <person name="Salamov A."/>
            <person name="Detter J.C."/>
            <person name="Lindquist E."/>
            <person name="Shapiro H."/>
            <person name="Lucas S."/>
            <person name="Glavina del Rio T."/>
            <person name="Pitluck S."/>
            <person name="Rokhsar D."/>
            <person name="Bowler C."/>
        </authorList>
    </citation>
    <scope>GENOME REANNOTATION</scope>
    <source>
        <strain evidence="3">CCAP 1055/1</strain>
    </source>
</reference>
<feature type="compositionally biased region" description="Basic and acidic residues" evidence="1">
    <location>
        <begin position="37"/>
        <end position="46"/>
    </location>
</feature>
<dbReference type="PaxDb" id="2850-Phatr46323"/>
<dbReference type="AlphaFoldDB" id="B7G0U2"/>
<evidence type="ECO:0000313" key="3">
    <source>
        <dbReference type="Proteomes" id="UP000000759"/>
    </source>
</evidence>
<evidence type="ECO:0000313" key="2">
    <source>
        <dbReference type="EMBL" id="EEC47949.1"/>
    </source>
</evidence>
<keyword evidence="3" id="KW-1185">Reference proteome</keyword>
<feature type="compositionally biased region" description="Polar residues" evidence="1">
    <location>
        <begin position="199"/>
        <end position="213"/>
    </location>
</feature>
<dbReference type="HOGENOM" id="CLU_759656_0_0_1"/>
<dbReference type="KEGG" id="pti:PHATRDRAFT_46323"/>
<feature type="compositionally biased region" description="Basic residues" evidence="1">
    <location>
        <begin position="318"/>
        <end position="333"/>
    </location>
</feature>
<gene>
    <name evidence="2" type="ORF">PHATRDRAFT_46323</name>
</gene>
<dbReference type="InParanoid" id="B7G0U2"/>
<feature type="region of interest" description="Disordered" evidence="1">
    <location>
        <begin position="192"/>
        <end position="333"/>
    </location>
</feature>
<protein>
    <submittedName>
        <fullName evidence="2">Uncharacterized protein</fullName>
    </submittedName>
</protein>
<sequence>MGCGASTEAAASATPVPTTKTTVSASASRNLPSPTSKTDDSKRESAGDVTGEECSSELEKIRVEAPHERVTADLSSVPPPSSSKAVAVEPSAAGPKETSDLSSVADSVQGTVVTSNTTTQLMDVAEATSLGSIVKNATFPETEVPIESPAAPLIVDEEKTESAEKLAPGSDSVSLQADEFLPVEQAVELKVEEPVIETESMNEQSDSSQSRTKQVGVVEDQGDEIARVNVNVDGEVENKERTVAPLTDKEDEGSNSLKGESKEDIVDSTVDSQNTSENLASIDNDQSESTGADDGPNEISAQGTVTPAESDGSTLGAGKKKKKKNNKKKGKKK</sequence>
<name>B7G0U2_PHATC</name>
<dbReference type="Proteomes" id="UP000000759">
    <property type="component" value="Chromosome 9"/>
</dbReference>
<dbReference type="GeneID" id="7201506"/>
<organism evidence="2 3">
    <name type="scientific">Phaeodactylum tricornutum (strain CCAP 1055/1)</name>
    <dbReference type="NCBI Taxonomy" id="556484"/>
    <lineage>
        <taxon>Eukaryota</taxon>
        <taxon>Sar</taxon>
        <taxon>Stramenopiles</taxon>
        <taxon>Ochrophyta</taxon>
        <taxon>Bacillariophyta</taxon>
        <taxon>Bacillariophyceae</taxon>
        <taxon>Bacillariophycidae</taxon>
        <taxon>Naviculales</taxon>
        <taxon>Phaeodactylaceae</taxon>
        <taxon>Phaeodactylum</taxon>
    </lineage>
</organism>
<dbReference type="RefSeq" id="XP_002180541.1">
    <property type="nucleotide sequence ID" value="XM_002180505.1"/>
</dbReference>
<feature type="compositionally biased region" description="Polar residues" evidence="1">
    <location>
        <begin position="299"/>
        <end position="313"/>
    </location>
</feature>
<reference evidence="2 3" key="1">
    <citation type="journal article" date="2008" name="Nature">
        <title>The Phaeodactylum genome reveals the evolutionary history of diatom genomes.</title>
        <authorList>
            <person name="Bowler C."/>
            <person name="Allen A.E."/>
            <person name="Badger J.H."/>
            <person name="Grimwood J."/>
            <person name="Jabbari K."/>
            <person name="Kuo A."/>
            <person name="Maheswari U."/>
            <person name="Martens C."/>
            <person name="Maumus F."/>
            <person name="Otillar R.P."/>
            <person name="Rayko E."/>
            <person name="Salamov A."/>
            <person name="Vandepoele K."/>
            <person name="Beszteri B."/>
            <person name="Gruber A."/>
            <person name="Heijde M."/>
            <person name="Katinka M."/>
            <person name="Mock T."/>
            <person name="Valentin K."/>
            <person name="Verret F."/>
            <person name="Berges J.A."/>
            <person name="Brownlee C."/>
            <person name="Cadoret J.P."/>
            <person name="Chiovitti A."/>
            <person name="Choi C.J."/>
            <person name="Coesel S."/>
            <person name="De Martino A."/>
            <person name="Detter J.C."/>
            <person name="Durkin C."/>
            <person name="Falciatore A."/>
            <person name="Fournet J."/>
            <person name="Haruta M."/>
            <person name="Huysman M.J."/>
            <person name="Jenkins B.D."/>
            <person name="Jiroutova K."/>
            <person name="Jorgensen R.E."/>
            <person name="Joubert Y."/>
            <person name="Kaplan A."/>
            <person name="Kroger N."/>
            <person name="Kroth P.G."/>
            <person name="La Roche J."/>
            <person name="Lindquist E."/>
            <person name="Lommer M."/>
            <person name="Martin-Jezequel V."/>
            <person name="Lopez P.J."/>
            <person name="Lucas S."/>
            <person name="Mangogna M."/>
            <person name="McGinnis K."/>
            <person name="Medlin L.K."/>
            <person name="Montsant A."/>
            <person name="Oudot-Le Secq M.P."/>
            <person name="Napoli C."/>
            <person name="Obornik M."/>
            <person name="Parker M.S."/>
            <person name="Petit J.L."/>
            <person name="Porcel B.M."/>
            <person name="Poulsen N."/>
            <person name="Robison M."/>
            <person name="Rychlewski L."/>
            <person name="Rynearson T.A."/>
            <person name="Schmutz J."/>
            <person name="Shapiro H."/>
            <person name="Siaut M."/>
            <person name="Stanley M."/>
            <person name="Sussman M.R."/>
            <person name="Taylor A.R."/>
            <person name="Vardi A."/>
            <person name="von Dassow P."/>
            <person name="Vyverman W."/>
            <person name="Willis A."/>
            <person name="Wyrwicz L.S."/>
            <person name="Rokhsar D.S."/>
            <person name="Weissenbach J."/>
            <person name="Armbrust E.V."/>
            <person name="Green B.R."/>
            <person name="Van de Peer Y."/>
            <person name="Grigoriev I.V."/>
        </authorList>
    </citation>
    <scope>NUCLEOTIDE SEQUENCE [LARGE SCALE GENOMIC DNA]</scope>
    <source>
        <strain evidence="2 3">CCAP 1055/1</strain>
    </source>
</reference>
<feature type="compositionally biased region" description="Polar residues" evidence="1">
    <location>
        <begin position="269"/>
        <end position="290"/>
    </location>
</feature>
<evidence type="ECO:0000256" key="1">
    <source>
        <dbReference type="SAM" id="MobiDB-lite"/>
    </source>
</evidence>
<accession>B7G0U2</accession>
<feature type="compositionally biased region" description="Low complexity" evidence="1">
    <location>
        <begin position="82"/>
        <end position="93"/>
    </location>
</feature>
<feature type="compositionally biased region" description="Basic and acidic residues" evidence="1">
    <location>
        <begin position="57"/>
        <end position="71"/>
    </location>
</feature>
<feature type="region of interest" description="Disordered" evidence="1">
    <location>
        <begin position="1"/>
        <end position="104"/>
    </location>
</feature>
<feature type="compositionally biased region" description="Polar residues" evidence="1">
    <location>
        <begin position="15"/>
        <end position="36"/>
    </location>
</feature>